<feature type="transmembrane region" description="Helical" evidence="12">
    <location>
        <begin position="90"/>
        <end position="107"/>
    </location>
</feature>
<evidence type="ECO:0000313" key="15">
    <source>
        <dbReference type="EMBL" id="KAH8040954.1"/>
    </source>
</evidence>
<keyword evidence="9 12" id="KW-0333">Golgi apparatus</keyword>
<keyword evidence="6 12" id="KW-0812">Transmembrane</keyword>
<dbReference type="GO" id="GO:0032580">
    <property type="term" value="C:Golgi cisterna membrane"/>
    <property type="evidence" value="ECO:0007669"/>
    <property type="project" value="UniProtKB-SubCell"/>
</dbReference>
<sequence length="461" mass="54210">MTGRYKSILISRKGISNRVFRNVLNRLQVKKKWSIVFSSSQNAHSAEEVPSAWRISAGSSWVLGPSLVILPLSFQWPAQRTLLMTPIRHSYLTIGLIVSFICFYVVMKMTYLRFPHPECPTHPQNFSKSNKLLTDFPRIIMWTKFFGQWYGSLSDKRVGEVLVENCRAKCLVTNDPRMIKYSDVVLFHVRDMSVKDFPTQRLDWQKWVFYLMEAPPNTKFQDFHLVNDTFNWTMSYRKDSDVYVPYGRIVLRKATYAMATTRDMRAIWKSKKKTAVWIVSHCRTESKREMFVRQLRRYMDVDVYGSCGSHKCPLSRGDSCYADFQHTYFYALAFENSICKDYVTEKFFTALRYDIVPVVLGGANYSQIAPYRSYIDALSFQSPKHLAEYLVRLSKNYTEYSTYFTWKGSHDVSQWDAGLCELCTALHNRAELQRTFSSYGDIRKWWFDRSCCRSWKRRSSC</sequence>
<dbReference type="GO" id="GO:0008417">
    <property type="term" value="F:fucosyltransferase activity"/>
    <property type="evidence" value="ECO:0007669"/>
    <property type="project" value="InterPro"/>
</dbReference>
<evidence type="ECO:0000256" key="6">
    <source>
        <dbReference type="ARBA" id="ARBA00022692"/>
    </source>
</evidence>
<accession>A0A9J6F2G9</accession>
<dbReference type="InterPro" id="IPR038577">
    <property type="entry name" value="GT10-like_C_sf"/>
</dbReference>
<keyword evidence="7" id="KW-0735">Signal-anchor</keyword>
<evidence type="ECO:0000256" key="9">
    <source>
        <dbReference type="ARBA" id="ARBA00023034"/>
    </source>
</evidence>
<dbReference type="FunFam" id="3.40.50.11660:FF:000006">
    <property type="entry name" value="Alpha-(1,3)-fucosyltransferase C"/>
    <property type="match status" value="1"/>
</dbReference>
<proteinExistence type="inferred from homology"/>
<comment type="similarity">
    <text evidence="3 12">Belongs to the glycosyltransferase 10 family.</text>
</comment>
<evidence type="ECO:0000256" key="4">
    <source>
        <dbReference type="ARBA" id="ARBA00022676"/>
    </source>
</evidence>
<feature type="domain" description="Fucosyltransferase N-terminal" evidence="14">
    <location>
        <begin position="138"/>
        <end position="247"/>
    </location>
</feature>
<dbReference type="SUPFAM" id="SSF53756">
    <property type="entry name" value="UDP-Glycosyltransferase/glycogen phosphorylase"/>
    <property type="match status" value="1"/>
</dbReference>
<dbReference type="PANTHER" id="PTHR48438">
    <property type="entry name" value="ALPHA-(1,3)-FUCOSYLTRANSFERASE C-RELATED"/>
    <property type="match status" value="1"/>
</dbReference>
<keyword evidence="11" id="KW-0325">Glycoprotein</keyword>
<evidence type="ECO:0000256" key="11">
    <source>
        <dbReference type="ARBA" id="ARBA00023180"/>
    </source>
</evidence>
<dbReference type="Proteomes" id="UP000821866">
    <property type="component" value="Chromosome 1"/>
</dbReference>
<dbReference type="Pfam" id="PF17039">
    <property type="entry name" value="Glyco_tran_10_N"/>
    <property type="match status" value="1"/>
</dbReference>
<dbReference type="VEuPathDB" id="VectorBase:LOC119179021"/>
<protein>
    <recommendedName>
        <fullName evidence="12">Fucosyltransferase</fullName>
        <ecNumber evidence="12">2.4.1.-</ecNumber>
    </recommendedName>
</protein>
<keyword evidence="8 12" id="KW-1133">Transmembrane helix</keyword>
<reference evidence="15" key="1">
    <citation type="journal article" date="2020" name="Cell">
        <title>Large-Scale Comparative Analyses of Tick Genomes Elucidate Their Genetic Diversity and Vector Capacities.</title>
        <authorList>
            <consortium name="Tick Genome and Microbiome Consortium (TIGMIC)"/>
            <person name="Jia N."/>
            <person name="Wang J."/>
            <person name="Shi W."/>
            <person name="Du L."/>
            <person name="Sun Y."/>
            <person name="Zhan W."/>
            <person name="Jiang J.F."/>
            <person name="Wang Q."/>
            <person name="Zhang B."/>
            <person name="Ji P."/>
            <person name="Bell-Sakyi L."/>
            <person name="Cui X.M."/>
            <person name="Yuan T.T."/>
            <person name="Jiang B.G."/>
            <person name="Yang W.F."/>
            <person name="Lam T.T."/>
            <person name="Chang Q.C."/>
            <person name="Ding S.J."/>
            <person name="Wang X.J."/>
            <person name="Zhu J.G."/>
            <person name="Ruan X.D."/>
            <person name="Zhao L."/>
            <person name="Wei J.T."/>
            <person name="Ye R.Z."/>
            <person name="Que T.C."/>
            <person name="Du C.H."/>
            <person name="Zhou Y.H."/>
            <person name="Cheng J.X."/>
            <person name="Dai P.F."/>
            <person name="Guo W.B."/>
            <person name="Han X.H."/>
            <person name="Huang E.J."/>
            <person name="Li L.F."/>
            <person name="Wei W."/>
            <person name="Gao Y.C."/>
            <person name="Liu J.Z."/>
            <person name="Shao H.Z."/>
            <person name="Wang X."/>
            <person name="Wang C.C."/>
            <person name="Yang T.C."/>
            <person name="Huo Q.B."/>
            <person name="Li W."/>
            <person name="Chen H.Y."/>
            <person name="Chen S.E."/>
            <person name="Zhou L.G."/>
            <person name="Ni X.B."/>
            <person name="Tian J.H."/>
            <person name="Sheng Y."/>
            <person name="Liu T."/>
            <person name="Pan Y.S."/>
            <person name="Xia L.Y."/>
            <person name="Li J."/>
            <person name="Zhao F."/>
            <person name="Cao W.C."/>
        </authorList>
    </citation>
    <scope>NUCLEOTIDE SEQUENCE</scope>
    <source>
        <strain evidence="15">Rmic-2018</strain>
    </source>
</reference>
<evidence type="ECO:0000259" key="14">
    <source>
        <dbReference type="Pfam" id="PF17039"/>
    </source>
</evidence>
<evidence type="ECO:0000256" key="7">
    <source>
        <dbReference type="ARBA" id="ARBA00022968"/>
    </source>
</evidence>
<reference evidence="15" key="2">
    <citation type="submission" date="2021-09" db="EMBL/GenBank/DDBJ databases">
        <authorList>
            <person name="Jia N."/>
            <person name="Wang J."/>
            <person name="Shi W."/>
            <person name="Du L."/>
            <person name="Sun Y."/>
            <person name="Zhan W."/>
            <person name="Jiang J."/>
            <person name="Wang Q."/>
            <person name="Zhang B."/>
            <person name="Ji P."/>
            <person name="Sakyi L.B."/>
            <person name="Cui X."/>
            <person name="Yuan T."/>
            <person name="Jiang B."/>
            <person name="Yang W."/>
            <person name="Lam T.T.-Y."/>
            <person name="Chang Q."/>
            <person name="Ding S."/>
            <person name="Wang X."/>
            <person name="Zhu J."/>
            <person name="Ruan X."/>
            <person name="Zhao L."/>
            <person name="Wei J."/>
            <person name="Que T."/>
            <person name="Du C."/>
            <person name="Cheng J."/>
            <person name="Dai P."/>
            <person name="Han X."/>
            <person name="Huang E."/>
            <person name="Gao Y."/>
            <person name="Liu J."/>
            <person name="Shao H."/>
            <person name="Ye R."/>
            <person name="Li L."/>
            <person name="Wei W."/>
            <person name="Wang X."/>
            <person name="Wang C."/>
            <person name="Huo Q."/>
            <person name="Li W."/>
            <person name="Guo W."/>
            <person name="Chen H."/>
            <person name="Chen S."/>
            <person name="Zhou L."/>
            <person name="Zhou L."/>
            <person name="Ni X."/>
            <person name="Tian J."/>
            <person name="Zhou Y."/>
            <person name="Sheng Y."/>
            <person name="Liu T."/>
            <person name="Pan Y."/>
            <person name="Xia L."/>
            <person name="Li J."/>
            <person name="Zhao F."/>
            <person name="Cao W."/>
        </authorList>
    </citation>
    <scope>NUCLEOTIDE SEQUENCE</scope>
    <source>
        <strain evidence="15">Rmic-2018</strain>
        <tissue evidence="15">Larvae</tissue>
    </source>
</reference>
<dbReference type="InterPro" id="IPR055270">
    <property type="entry name" value="Glyco_tran_10_C"/>
</dbReference>
<evidence type="ECO:0000256" key="2">
    <source>
        <dbReference type="ARBA" id="ARBA00004922"/>
    </source>
</evidence>
<organism evidence="15 16">
    <name type="scientific">Rhipicephalus microplus</name>
    <name type="common">Cattle tick</name>
    <name type="synonym">Boophilus microplus</name>
    <dbReference type="NCBI Taxonomy" id="6941"/>
    <lineage>
        <taxon>Eukaryota</taxon>
        <taxon>Metazoa</taxon>
        <taxon>Ecdysozoa</taxon>
        <taxon>Arthropoda</taxon>
        <taxon>Chelicerata</taxon>
        <taxon>Arachnida</taxon>
        <taxon>Acari</taxon>
        <taxon>Parasitiformes</taxon>
        <taxon>Ixodida</taxon>
        <taxon>Ixodoidea</taxon>
        <taxon>Ixodidae</taxon>
        <taxon>Rhipicephalinae</taxon>
        <taxon>Rhipicephalus</taxon>
        <taxon>Boophilus</taxon>
    </lineage>
</organism>
<evidence type="ECO:0000256" key="1">
    <source>
        <dbReference type="ARBA" id="ARBA00004447"/>
    </source>
</evidence>
<keyword evidence="4 12" id="KW-0328">Glycosyltransferase</keyword>
<comment type="subcellular location">
    <subcellularLocation>
        <location evidence="1 12">Golgi apparatus</location>
        <location evidence="1 12">Golgi stack membrane</location>
        <topology evidence="1 12">Single-pass type II membrane protein</topology>
    </subcellularLocation>
</comment>
<dbReference type="AlphaFoldDB" id="A0A9J6F2G9"/>
<evidence type="ECO:0000256" key="8">
    <source>
        <dbReference type="ARBA" id="ARBA00022989"/>
    </source>
</evidence>
<keyword evidence="10 12" id="KW-0472">Membrane</keyword>
<gene>
    <name evidence="15" type="ORF">HPB51_013236</name>
</gene>
<name>A0A9J6F2G9_RHIMP</name>
<dbReference type="InterPro" id="IPR031481">
    <property type="entry name" value="Glyco_tran_10_N"/>
</dbReference>
<comment type="pathway">
    <text evidence="2">Protein modification; protein glycosylation.</text>
</comment>
<keyword evidence="16" id="KW-1185">Reference proteome</keyword>
<dbReference type="Pfam" id="PF00852">
    <property type="entry name" value="Glyco_transf_10"/>
    <property type="match status" value="1"/>
</dbReference>
<evidence type="ECO:0000313" key="16">
    <source>
        <dbReference type="Proteomes" id="UP000821866"/>
    </source>
</evidence>
<comment type="caution">
    <text evidence="15">The sequence shown here is derived from an EMBL/GenBank/DDBJ whole genome shotgun (WGS) entry which is preliminary data.</text>
</comment>
<evidence type="ECO:0000256" key="10">
    <source>
        <dbReference type="ARBA" id="ARBA00023136"/>
    </source>
</evidence>
<dbReference type="EC" id="2.4.1.-" evidence="12"/>
<dbReference type="PANTHER" id="PTHR48438:SF1">
    <property type="entry name" value="ALPHA-(1,3)-FUCOSYLTRANSFERASE C-RELATED"/>
    <property type="match status" value="1"/>
</dbReference>
<dbReference type="Gene3D" id="3.40.50.11660">
    <property type="entry name" value="Glycosyl transferase family 10, C-terminal domain"/>
    <property type="match status" value="1"/>
</dbReference>
<dbReference type="EMBL" id="JABSTU010000001">
    <property type="protein sequence ID" value="KAH8040954.1"/>
    <property type="molecule type" value="Genomic_DNA"/>
</dbReference>
<evidence type="ECO:0000256" key="12">
    <source>
        <dbReference type="RuleBase" id="RU003832"/>
    </source>
</evidence>
<keyword evidence="5 12" id="KW-0808">Transferase</keyword>
<dbReference type="InterPro" id="IPR001503">
    <property type="entry name" value="Glyco_trans_10"/>
</dbReference>
<feature type="domain" description="Fucosyltransferase C-terminal" evidence="13">
    <location>
        <begin position="268"/>
        <end position="445"/>
    </location>
</feature>
<evidence type="ECO:0000256" key="5">
    <source>
        <dbReference type="ARBA" id="ARBA00022679"/>
    </source>
</evidence>
<evidence type="ECO:0000259" key="13">
    <source>
        <dbReference type="Pfam" id="PF00852"/>
    </source>
</evidence>
<evidence type="ECO:0000256" key="3">
    <source>
        <dbReference type="ARBA" id="ARBA00008919"/>
    </source>
</evidence>